<dbReference type="KEGG" id="dao:Desac_2414"/>
<dbReference type="STRING" id="880072.Desac_2414"/>
<evidence type="ECO:0000313" key="3">
    <source>
        <dbReference type="Proteomes" id="UP000000483"/>
    </source>
</evidence>
<dbReference type="Proteomes" id="UP000000483">
    <property type="component" value="Chromosome"/>
</dbReference>
<reference evidence="3" key="2">
    <citation type="submission" date="2011-03" db="EMBL/GenBank/DDBJ databases">
        <title>The complete genome of Desulfobacca acetoxidans DSM 11109.</title>
        <authorList>
            <consortium name="US DOE Joint Genome Institute (JGI-PGF)"/>
            <person name="Lucas S."/>
            <person name="Copeland A."/>
            <person name="Lapidus A."/>
            <person name="Bruce D."/>
            <person name="Goodwin L."/>
            <person name="Pitluck S."/>
            <person name="Peters L."/>
            <person name="Kyrpides N."/>
            <person name="Mavromatis K."/>
            <person name="Ivanova N."/>
            <person name="Ovchinnikova G."/>
            <person name="Teshima H."/>
            <person name="Detter J.C."/>
            <person name="Han C."/>
            <person name="Land M."/>
            <person name="Hauser L."/>
            <person name="Markowitz V."/>
            <person name="Cheng J.-F."/>
            <person name="Hugenholtz P."/>
            <person name="Woyke T."/>
            <person name="Wu D."/>
            <person name="Spring S."/>
            <person name="Schueler E."/>
            <person name="Brambilla E."/>
            <person name="Klenk H.-P."/>
            <person name="Eisen J.A."/>
        </authorList>
    </citation>
    <scope>NUCLEOTIDE SEQUENCE [LARGE SCALE GENOMIC DNA]</scope>
    <source>
        <strain evidence="3">ATCC 700848 / DSM 11109 / ASRB2</strain>
    </source>
</reference>
<accession>F2NFW6</accession>
<keyword evidence="2" id="KW-0449">Lipoprotein</keyword>
<dbReference type="EMBL" id="CP002629">
    <property type="protein sequence ID" value="AEB10235.1"/>
    <property type="molecule type" value="Genomic_DNA"/>
</dbReference>
<dbReference type="OrthoDB" id="9785727at2"/>
<evidence type="ECO:0000256" key="1">
    <source>
        <dbReference type="ARBA" id="ARBA00022729"/>
    </source>
</evidence>
<keyword evidence="3" id="KW-1185">Reference proteome</keyword>
<dbReference type="CDD" id="cd16325">
    <property type="entry name" value="LolA"/>
    <property type="match status" value="1"/>
</dbReference>
<dbReference type="PANTHER" id="PTHR35869:SF1">
    <property type="entry name" value="OUTER-MEMBRANE LIPOPROTEIN CARRIER PROTEIN"/>
    <property type="match status" value="1"/>
</dbReference>
<dbReference type="HOGENOM" id="CLU_087560_2_0_7"/>
<gene>
    <name evidence="2" type="ordered locus">Desac_2414</name>
</gene>
<dbReference type="eggNOG" id="COG2834">
    <property type="taxonomic scope" value="Bacteria"/>
</dbReference>
<dbReference type="InterPro" id="IPR004564">
    <property type="entry name" value="OM_lipoprot_carrier_LolA-like"/>
</dbReference>
<organism evidence="2 3">
    <name type="scientific">Desulfobacca acetoxidans (strain ATCC 700848 / DSM 11109 / ASRB2)</name>
    <dbReference type="NCBI Taxonomy" id="880072"/>
    <lineage>
        <taxon>Bacteria</taxon>
        <taxon>Pseudomonadati</taxon>
        <taxon>Thermodesulfobacteriota</taxon>
        <taxon>Desulfobaccia</taxon>
        <taxon>Desulfobaccales</taxon>
        <taxon>Desulfobaccaceae</taxon>
        <taxon>Desulfobacca</taxon>
    </lineage>
</organism>
<dbReference type="AlphaFoldDB" id="F2NFW6"/>
<dbReference type="PANTHER" id="PTHR35869">
    <property type="entry name" value="OUTER-MEMBRANE LIPOPROTEIN CARRIER PROTEIN"/>
    <property type="match status" value="1"/>
</dbReference>
<proteinExistence type="predicted"/>
<dbReference type="InterPro" id="IPR029046">
    <property type="entry name" value="LolA/LolB/LppX"/>
</dbReference>
<dbReference type="RefSeq" id="WP_013707344.1">
    <property type="nucleotide sequence ID" value="NC_015388.1"/>
</dbReference>
<evidence type="ECO:0000313" key="2">
    <source>
        <dbReference type="EMBL" id="AEB10235.1"/>
    </source>
</evidence>
<dbReference type="Pfam" id="PF03548">
    <property type="entry name" value="LolA"/>
    <property type="match status" value="1"/>
</dbReference>
<name>F2NFW6_DESAR</name>
<reference evidence="2 3" key="1">
    <citation type="journal article" date="2011" name="Stand. Genomic Sci.">
        <title>Complete genome sequence of the acetate-degrading sulfate reducer Desulfobacca acetoxidans type strain (ASRB2).</title>
        <authorList>
            <person name="Goker M."/>
            <person name="Teshima H."/>
            <person name="Lapidus A."/>
            <person name="Nolan M."/>
            <person name="Lucas S."/>
            <person name="Hammon N."/>
            <person name="Deshpande S."/>
            <person name="Cheng J.F."/>
            <person name="Tapia R."/>
            <person name="Han C."/>
            <person name="Goodwin L."/>
            <person name="Pitluck S."/>
            <person name="Huntemann M."/>
            <person name="Liolios K."/>
            <person name="Ivanova N."/>
            <person name="Pagani I."/>
            <person name="Mavromatis K."/>
            <person name="Ovchinikova G."/>
            <person name="Pati A."/>
            <person name="Chen A."/>
            <person name="Palaniappan K."/>
            <person name="Land M."/>
            <person name="Hauser L."/>
            <person name="Brambilla E.M."/>
            <person name="Rohde M."/>
            <person name="Spring S."/>
            <person name="Detter J.C."/>
            <person name="Woyke T."/>
            <person name="Bristow J."/>
            <person name="Eisen J.A."/>
            <person name="Markowitz V."/>
            <person name="Hugenholtz P."/>
            <person name="Kyrpides N.C."/>
            <person name="Klenk H.P."/>
        </authorList>
    </citation>
    <scope>NUCLEOTIDE SEQUENCE [LARGE SCALE GENOMIC DNA]</scope>
    <source>
        <strain evidence="3">ATCC 700848 / DSM 11109 / ASRB2</strain>
    </source>
</reference>
<protein>
    <submittedName>
        <fullName evidence="2">Outer membrane lipoprotein carrier protein LolA</fullName>
    </submittedName>
</protein>
<sequence>MKRMSKNNALSCYPVHCRSILWAAMILLVWGFCLGPAGPAVAVSPEEIITQVQKKYDATGMFKTRFRQESQLKTAGAPDTAEGWLFFKKPSRMRWQYQYPPEQKKEVIADGREVSIYIPQDRMVMVYPLNQVLRSDLVMRFFSGMGRLQTDFTVTWDRPYQIHEPIRIRLKPVKPQPELKHLILTIDPETFLVQALEFSNAYGDHTRMSFTQTQLDIKLAPGFFTFIPPPGVEIVRDKIY</sequence>
<dbReference type="Gene3D" id="2.50.20.10">
    <property type="entry name" value="Lipoprotein localisation LolA/LolB/LppX"/>
    <property type="match status" value="1"/>
</dbReference>
<keyword evidence="1" id="KW-0732">Signal</keyword>
<dbReference type="SUPFAM" id="SSF89392">
    <property type="entry name" value="Prokaryotic lipoproteins and lipoprotein localization factors"/>
    <property type="match status" value="1"/>
</dbReference>